<feature type="non-terminal residue" evidence="7">
    <location>
        <position position="1"/>
    </location>
</feature>
<evidence type="ECO:0000256" key="3">
    <source>
        <dbReference type="ARBA" id="ARBA00022490"/>
    </source>
</evidence>
<evidence type="ECO:0000256" key="1">
    <source>
        <dbReference type="ARBA" id="ARBA00004496"/>
    </source>
</evidence>
<dbReference type="EMBL" id="KZ308299">
    <property type="protein sequence ID" value="KAG8226818.1"/>
    <property type="molecule type" value="Genomic_DNA"/>
</dbReference>
<dbReference type="GO" id="GO:0031267">
    <property type="term" value="F:small GTPase binding"/>
    <property type="evidence" value="ECO:0007669"/>
    <property type="project" value="InterPro"/>
</dbReference>
<dbReference type="InterPro" id="IPR016024">
    <property type="entry name" value="ARM-type_fold"/>
</dbReference>
<comment type="subcellular location">
    <subcellularLocation>
        <location evidence="1">Cytoplasm</location>
    </subcellularLocation>
</comment>
<gene>
    <name evidence="7" type="ORF">J437_LFUL007113</name>
</gene>
<dbReference type="InterPro" id="IPR040122">
    <property type="entry name" value="Importin_beta"/>
</dbReference>
<accession>A0A8K0NZ50</accession>
<dbReference type="SMART" id="SM00913">
    <property type="entry name" value="IBN_N"/>
    <property type="match status" value="1"/>
</dbReference>
<dbReference type="PROSITE" id="PS50166">
    <property type="entry name" value="IMPORTIN_B_NT"/>
    <property type="match status" value="1"/>
</dbReference>
<evidence type="ECO:0000313" key="8">
    <source>
        <dbReference type="Proteomes" id="UP000792457"/>
    </source>
</evidence>
<evidence type="ECO:0000256" key="5">
    <source>
        <dbReference type="ARBA" id="ARBA00022927"/>
    </source>
</evidence>
<proteinExistence type="predicted"/>
<name>A0A8K0NZ50_LADFU</name>
<dbReference type="Proteomes" id="UP000792457">
    <property type="component" value="Unassembled WGS sequence"/>
</dbReference>
<organism evidence="7 8">
    <name type="scientific">Ladona fulva</name>
    <name type="common">Scarce chaser dragonfly</name>
    <name type="synonym">Libellula fulva</name>
    <dbReference type="NCBI Taxonomy" id="123851"/>
    <lineage>
        <taxon>Eukaryota</taxon>
        <taxon>Metazoa</taxon>
        <taxon>Ecdysozoa</taxon>
        <taxon>Arthropoda</taxon>
        <taxon>Hexapoda</taxon>
        <taxon>Insecta</taxon>
        <taxon>Pterygota</taxon>
        <taxon>Palaeoptera</taxon>
        <taxon>Odonata</taxon>
        <taxon>Epiprocta</taxon>
        <taxon>Anisoptera</taxon>
        <taxon>Libelluloidea</taxon>
        <taxon>Libellulidae</taxon>
        <taxon>Ladona</taxon>
    </lineage>
</organism>
<comment type="caution">
    <text evidence="7">The sequence shown here is derived from an EMBL/GenBank/DDBJ whole genome shotgun (WGS) entry which is preliminary data.</text>
</comment>
<feature type="domain" description="Importin N-terminal" evidence="6">
    <location>
        <begin position="31"/>
        <end position="99"/>
    </location>
</feature>
<dbReference type="GO" id="GO:0006606">
    <property type="term" value="P:protein import into nucleus"/>
    <property type="evidence" value="ECO:0007669"/>
    <property type="project" value="InterPro"/>
</dbReference>
<keyword evidence="3" id="KW-0963">Cytoplasm</keyword>
<keyword evidence="4" id="KW-0677">Repeat</keyword>
<dbReference type="PANTHER" id="PTHR10527">
    <property type="entry name" value="IMPORTIN BETA"/>
    <property type="match status" value="1"/>
</dbReference>
<dbReference type="InterPro" id="IPR001494">
    <property type="entry name" value="Importin-beta_N"/>
</dbReference>
<reference evidence="7" key="2">
    <citation type="submission" date="2017-10" db="EMBL/GenBank/DDBJ databases">
        <title>Ladona fulva Genome sequencing and assembly.</title>
        <authorList>
            <person name="Murali S."/>
            <person name="Richards S."/>
            <person name="Bandaranaike D."/>
            <person name="Bellair M."/>
            <person name="Blankenburg K."/>
            <person name="Chao H."/>
            <person name="Dinh H."/>
            <person name="Doddapaneni H."/>
            <person name="Dugan-Rocha S."/>
            <person name="Elkadiri S."/>
            <person name="Gnanaolivu R."/>
            <person name="Hernandez B."/>
            <person name="Skinner E."/>
            <person name="Javaid M."/>
            <person name="Lee S."/>
            <person name="Li M."/>
            <person name="Ming W."/>
            <person name="Munidasa M."/>
            <person name="Muniz J."/>
            <person name="Nguyen L."/>
            <person name="Hughes D."/>
            <person name="Osuji N."/>
            <person name="Pu L.-L."/>
            <person name="Puazo M."/>
            <person name="Qu C."/>
            <person name="Quiroz J."/>
            <person name="Raj R."/>
            <person name="Weissenberger G."/>
            <person name="Xin Y."/>
            <person name="Zou X."/>
            <person name="Han Y."/>
            <person name="Worley K."/>
            <person name="Muzny D."/>
            <person name="Gibbs R."/>
        </authorList>
    </citation>
    <scope>NUCLEOTIDE SEQUENCE</scope>
    <source>
        <strain evidence="7">Sampled in the wild</strain>
    </source>
</reference>
<protein>
    <recommendedName>
        <fullName evidence="6">Importin N-terminal domain-containing protein</fullName>
    </recommendedName>
</protein>
<keyword evidence="5" id="KW-0653">Protein transport</keyword>
<dbReference type="Gene3D" id="1.25.10.10">
    <property type="entry name" value="Leucine-rich Repeat Variant"/>
    <property type="match status" value="1"/>
</dbReference>
<keyword evidence="2" id="KW-0813">Transport</keyword>
<dbReference type="InterPro" id="IPR011989">
    <property type="entry name" value="ARM-like"/>
</dbReference>
<dbReference type="GO" id="GO:0005737">
    <property type="term" value="C:cytoplasm"/>
    <property type="evidence" value="ECO:0007669"/>
    <property type="project" value="UniProtKB-SubCell"/>
</dbReference>
<keyword evidence="8" id="KW-1185">Reference proteome</keyword>
<dbReference type="Pfam" id="PF03810">
    <property type="entry name" value="IBN_N"/>
    <property type="match status" value="1"/>
</dbReference>
<evidence type="ECO:0000256" key="2">
    <source>
        <dbReference type="ARBA" id="ARBA00022448"/>
    </source>
</evidence>
<sequence>MAWQPQEEGLRQILQLLKESQSPDTATQRAVQQKLEELNKFPDFNNYLIFVLTKLTSEDEPTRSLSGLILKNNVKAHYNKFMPEVTEFIKKECLAAVGDPSPLIRATVGILITTIASKGELTSWPDLLPTLCNLLDSQDYNVCEGSFGALQKICEDSAEELDNDALNRPLNVLIPKFLQFFRHSSPKI</sequence>
<dbReference type="OrthoDB" id="951172at2759"/>
<evidence type="ECO:0000256" key="4">
    <source>
        <dbReference type="ARBA" id="ARBA00022737"/>
    </source>
</evidence>
<evidence type="ECO:0000259" key="6">
    <source>
        <dbReference type="PROSITE" id="PS50166"/>
    </source>
</evidence>
<dbReference type="SUPFAM" id="SSF48371">
    <property type="entry name" value="ARM repeat"/>
    <property type="match status" value="1"/>
</dbReference>
<dbReference type="AlphaFoldDB" id="A0A8K0NZ50"/>
<reference evidence="7" key="1">
    <citation type="submission" date="2013-04" db="EMBL/GenBank/DDBJ databases">
        <authorList>
            <person name="Qu J."/>
            <person name="Murali S.C."/>
            <person name="Bandaranaike D."/>
            <person name="Bellair M."/>
            <person name="Blankenburg K."/>
            <person name="Chao H."/>
            <person name="Dinh H."/>
            <person name="Doddapaneni H."/>
            <person name="Downs B."/>
            <person name="Dugan-Rocha S."/>
            <person name="Elkadiri S."/>
            <person name="Gnanaolivu R.D."/>
            <person name="Hernandez B."/>
            <person name="Javaid M."/>
            <person name="Jayaseelan J.C."/>
            <person name="Lee S."/>
            <person name="Li M."/>
            <person name="Ming W."/>
            <person name="Munidasa M."/>
            <person name="Muniz J."/>
            <person name="Nguyen L."/>
            <person name="Ongeri F."/>
            <person name="Osuji N."/>
            <person name="Pu L.-L."/>
            <person name="Puazo M."/>
            <person name="Qu C."/>
            <person name="Quiroz J."/>
            <person name="Raj R."/>
            <person name="Weissenberger G."/>
            <person name="Xin Y."/>
            <person name="Zou X."/>
            <person name="Han Y."/>
            <person name="Richards S."/>
            <person name="Worley K."/>
            <person name="Muzny D."/>
            <person name="Gibbs R."/>
        </authorList>
    </citation>
    <scope>NUCLEOTIDE SEQUENCE</scope>
    <source>
        <strain evidence="7">Sampled in the wild</strain>
    </source>
</reference>
<evidence type="ECO:0000313" key="7">
    <source>
        <dbReference type="EMBL" id="KAG8226818.1"/>
    </source>
</evidence>